<accession>M5TUE7</accession>
<sequence length="60" mass="7106">MWATKHRPMRRCAPGVACSADRIFRRQASQPTGFQNRANLYLRRIFITGRWKIRQQAFAL</sequence>
<evidence type="ECO:0000313" key="1">
    <source>
        <dbReference type="EMBL" id="EMI52679.1"/>
    </source>
</evidence>
<proteinExistence type="predicted"/>
<gene>
    <name evidence="1" type="ORF">RSSM_05896</name>
</gene>
<dbReference type="EMBL" id="ANOH01000411">
    <property type="protein sequence ID" value="EMI52679.1"/>
    <property type="molecule type" value="Genomic_DNA"/>
</dbReference>
<evidence type="ECO:0000313" key="2">
    <source>
        <dbReference type="Proteomes" id="UP000011885"/>
    </source>
</evidence>
<dbReference type="AlphaFoldDB" id="M5TUE7"/>
<protein>
    <submittedName>
        <fullName evidence="1">Uncharacterized protein</fullName>
    </submittedName>
</protein>
<name>M5TUE7_9BACT</name>
<reference evidence="1 2" key="1">
    <citation type="journal article" date="2013" name="Mar. Genomics">
        <title>Expression of sulfatases in Rhodopirellula baltica and the diversity of sulfatases in the genus Rhodopirellula.</title>
        <authorList>
            <person name="Wegner C.E."/>
            <person name="Richter-Heitmann T."/>
            <person name="Klindworth A."/>
            <person name="Klockow C."/>
            <person name="Richter M."/>
            <person name="Achstetter T."/>
            <person name="Glockner F.O."/>
            <person name="Harder J."/>
        </authorList>
    </citation>
    <scope>NUCLEOTIDE SEQUENCE [LARGE SCALE GENOMIC DNA]</scope>
    <source>
        <strain evidence="1 2">SM41</strain>
    </source>
</reference>
<keyword evidence="2" id="KW-1185">Reference proteome</keyword>
<comment type="caution">
    <text evidence="1">The sequence shown here is derived from an EMBL/GenBank/DDBJ whole genome shotgun (WGS) entry which is preliminary data.</text>
</comment>
<dbReference type="Proteomes" id="UP000011885">
    <property type="component" value="Unassembled WGS sequence"/>
</dbReference>
<organism evidence="1 2">
    <name type="scientific">Rhodopirellula sallentina SM41</name>
    <dbReference type="NCBI Taxonomy" id="1263870"/>
    <lineage>
        <taxon>Bacteria</taxon>
        <taxon>Pseudomonadati</taxon>
        <taxon>Planctomycetota</taxon>
        <taxon>Planctomycetia</taxon>
        <taxon>Pirellulales</taxon>
        <taxon>Pirellulaceae</taxon>
        <taxon>Rhodopirellula</taxon>
    </lineage>
</organism>